<name>A0A914YIP5_9BILA</name>
<protein>
    <submittedName>
        <fullName evidence="2">Uncharacterized protein</fullName>
    </submittedName>
</protein>
<dbReference type="AlphaFoldDB" id="A0A914YIP5"/>
<keyword evidence="1" id="KW-1185">Reference proteome</keyword>
<dbReference type="WBParaSite" id="PSU_v2.g20214.t1">
    <property type="protein sequence ID" value="PSU_v2.g20214.t1"/>
    <property type="gene ID" value="PSU_v2.g20214"/>
</dbReference>
<organism evidence="1 2">
    <name type="scientific">Panagrolaimus superbus</name>
    <dbReference type="NCBI Taxonomy" id="310955"/>
    <lineage>
        <taxon>Eukaryota</taxon>
        <taxon>Metazoa</taxon>
        <taxon>Ecdysozoa</taxon>
        <taxon>Nematoda</taxon>
        <taxon>Chromadorea</taxon>
        <taxon>Rhabditida</taxon>
        <taxon>Tylenchina</taxon>
        <taxon>Panagrolaimomorpha</taxon>
        <taxon>Panagrolaimoidea</taxon>
        <taxon>Panagrolaimidae</taxon>
        <taxon>Panagrolaimus</taxon>
    </lineage>
</organism>
<sequence length="135" mass="15093">MLPKVFFPPLKIGGSEELKLIGTHLRNLSVKNSSTAAHKPQNCPFFEGLGNNIGIKYLKCSDSFIRNPVMDSVLFSSTFPVLERLDLCVTVPHLINDTFSLLQFQVENVQCNFPSENLTTFNDVSGFLTRPAMEK</sequence>
<dbReference type="Proteomes" id="UP000887577">
    <property type="component" value="Unplaced"/>
</dbReference>
<evidence type="ECO:0000313" key="2">
    <source>
        <dbReference type="WBParaSite" id="PSU_v2.g20214.t1"/>
    </source>
</evidence>
<proteinExistence type="predicted"/>
<accession>A0A914YIP5</accession>
<reference evidence="2" key="1">
    <citation type="submission" date="2022-11" db="UniProtKB">
        <authorList>
            <consortium name="WormBaseParasite"/>
        </authorList>
    </citation>
    <scope>IDENTIFICATION</scope>
</reference>
<evidence type="ECO:0000313" key="1">
    <source>
        <dbReference type="Proteomes" id="UP000887577"/>
    </source>
</evidence>